<dbReference type="PANTHER" id="PTHR43798:SF31">
    <property type="entry name" value="AB HYDROLASE SUPERFAMILY PROTEIN YCLE"/>
    <property type="match status" value="1"/>
</dbReference>
<dbReference type="Proteomes" id="UP000199111">
    <property type="component" value="Unassembled WGS sequence"/>
</dbReference>
<dbReference type="PANTHER" id="PTHR43798">
    <property type="entry name" value="MONOACYLGLYCEROL LIPASE"/>
    <property type="match status" value="1"/>
</dbReference>
<gene>
    <name evidence="3" type="ORF">SAMN05216275_10482</name>
</gene>
<dbReference type="AlphaFoldDB" id="A0A1I3JPG8"/>
<accession>A0A1I3JPG8</accession>
<evidence type="ECO:0000256" key="1">
    <source>
        <dbReference type="ARBA" id="ARBA00022801"/>
    </source>
</evidence>
<dbReference type="PRINTS" id="PR00111">
    <property type="entry name" value="ABHYDROLASE"/>
</dbReference>
<dbReference type="GO" id="GO:0016787">
    <property type="term" value="F:hydrolase activity"/>
    <property type="evidence" value="ECO:0007669"/>
    <property type="project" value="UniProtKB-KW"/>
</dbReference>
<reference evidence="4" key="1">
    <citation type="submission" date="2016-10" db="EMBL/GenBank/DDBJ databases">
        <authorList>
            <person name="Varghese N."/>
            <person name="Submissions S."/>
        </authorList>
    </citation>
    <scope>NUCLEOTIDE SEQUENCE [LARGE SCALE GENOMIC DNA]</scope>
    <source>
        <strain evidence="4">CGMCC 4.2126</strain>
    </source>
</reference>
<proteinExistence type="predicted"/>
<feature type="domain" description="AB hydrolase-1" evidence="2">
    <location>
        <begin position="23"/>
        <end position="227"/>
    </location>
</feature>
<organism evidence="3 4">
    <name type="scientific">Streptosporangium canum</name>
    <dbReference type="NCBI Taxonomy" id="324952"/>
    <lineage>
        <taxon>Bacteria</taxon>
        <taxon>Bacillati</taxon>
        <taxon>Actinomycetota</taxon>
        <taxon>Actinomycetes</taxon>
        <taxon>Streptosporangiales</taxon>
        <taxon>Streptosporangiaceae</taxon>
        <taxon>Streptosporangium</taxon>
    </lineage>
</organism>
<dbReference type="InterPro" id="IPR050266">
    <property type="entry name" value="AB_hydrolase_sf"/>
</dbReference>
<evidence type="ECO:0000313" key="4">
    <source>
        <dbReference type="Proteomes" id="UP000199111"/>
    </source>
</evidence>
<name>A0A1I3JPG8_9ACTN</name>
<dbReference type="InterPro" id="IPR029058">
    <property type="entry name" value="AB_hydrolase_fold"/>
</dbReference>
<evidence type="ECO:0000313" key="3">
    <source>
        <dbReference type="EMBL" id="SFI61908.1"/>
    </source>
</evidence>
<evidence type="ECO:0000259" key="2">
    <source>
        <dbReference type="Pfam" id="PF12697"/>
    </source>
</evidence>
<keyword evidence="4" id="KW-1185">Reference proteome</keyword>
<dbReference type="SUPFAM" id="SSF53474">
    <property type="entry name" value="alpha/beta-Hydrolases"/>
    <property type="match status" value="1"/>
</dbReference>
<dbReference type="GO" id="GO:0016020">
    <property type="term" value="C:membrane"/>
    <property type="evidence" value="ECO:0007669"/>
    <property type="project" value="TreeGrafter"/>
</dbReference>
<protein>
    <submittedName>
        <fullName evidence="3">Pimeloyl-ACP methyl ester carboxylesterase</fullName>
    </submittedName>
</protein>
<dbReference type="Gene3D" id="3.40.50.1820">
    <property type="entry name" value="alpha/beta hydrolase"/>
    <property type="match status" value="1"/>
</dbReference>
<keyword evidence="1" id="KW-0378">Hydrolase</keyword>
<dbReference type="EMBL" id="FOQY01000004">
    <property type="protein sequence ID" value="SFI61908.1"/>
    <property type="molecule type" value="Genomic_DNA"/>
</dbReference>
<sequence>MADYADVNGARMWYDERGEGEPLVLLHGGFSDSRDFDGNLGTLAGRFRLLLPERRGHGHTADVPGPITAEVMAQDTIAFLDKVADGPVRLVGYSAGAIVALRVAVRRPDLLDRLVLISGAYDAQGMIIRPSAGGELPPSLVAAYAEVSPDGADHLPVVVAKIVRAVAEERGLAPAELRAVTCPALVMAADDDIVTLEHTLELYRGLPDAELAVIPGASHLLLHEKPELCTGLVADFLTTAPTPTWMPIRRAGDGPSQG</sequence>
<dbReference type="InterPro" id="IPR000073">
    <property type="entry name" value="AB_hydrolase_1"/>
</dbReference>
<dbReference type="Pfam" id="PF12697">
    <property type="entry name" value="Abhydrolase_6"/>
    <property type="match status" value="1"/>
</dbReference>